<comment type="caution">
    <text evidence="4">The sequence shown here is derived from an EMBL/GenBank/DDBJ whole genome shotgun (WGS) entry which is preliminary data.</text>
</comment>
<organism evidence="4 5">
    <name type="scientific">Aminobacter aganoensis</name>
    <dbReference type="NCBI Taxonomy" id="83264"/>
    <lineage>
        <taxon>Bacteria</taxon>
        <taxon>Pseudomonadati</taxon>
        <taxon>Pseudomonadota</taxon>
        <taxon>Alphaproteobacteria</taxon>
        <taxon>Hyphomicrobiales</taxon>
        <taxon>Phyllobacteriaceae</taxon>
        <taxon>Aminobacter</taxon>
    </lineage>
</organism>
<dbReference type="GO" id="GO:0043565">
    <property type="term" value="F:sequence-specific DNA binding"/>
    <property type="evidence" value="ECO:0007669"/>
    <property type="project" value="InterPro"/>
</dbReference>
<name>A0A7X0KNK3_9HYPH</name>
<feature type="domain" description="HTH araC/xylS-type" evidence="3">
    <location>
        <begin position="257"/>
        <end position="355"/>
    </location>
</feature>
<evidence type="ECO:0000313" key="5">
    <source>
        <dbReference type="Proteomes" id="UP000536262"/>
    </source>
</evidence>
<keyword evidence="2" id="KW-0804">Transcription</keyword>
<dbReference type="RefSeq" id="WP_184701923.1">
    <property type="nucleotide sequence ID" value="NZ_BAABEG010000001.1"/>
</dbReference>
<dbReference type="EMBL" id="JACHOU010000021">
    <property type="protein sequence ID" value="MBB6357241.1"/>
    <property type="molecule type" value="Genomic_DNA"/>
</dbReference>
<gene>
    <name evidence="4" type="ORF">GGR00_005062</name>
</gene>
<dbReference type="Pfam" id="PF12833">
    <property type="entry name" value="HTH_18"/>
    <property type="match status" value="1"/>
</dbReference>
<dbReference type="InterPro" id="IPR009057">
    <property type="entry name" value="Homeodomain-like_sf"/>
</dbReference>
<evidence type="ECO:0000256" key="2">
    <source>
        <dbReference type="ARBA" id="ARBA00023163"/>
    </source>
</evidence>
<dbReference type="PANTHER" id="PTHR47893">
    <property type="entry name" value="REGULATORY PROTEIN PCHR"/>
    <property type="match status" value="1"/>
</dbReference>
<evidence type="ECO:0000256" key="1">
    <source>
        <dbReference type="ARBA" id="ARBA00023015"/>
    </source>
</evidence>
<evidence type="ECO:0000313" key="4">
    <source>
        <dbReference type="EMBL" id="MBB6357241.1"/>
    </source>
</evidence>
<keyword evidence="4" id="KW-0238">DNA-binding</keyword>
<dbReference type="PROSITE" id="PS01124">
    <property type="entry name" value="HTH_ARAC_FAMILY_2"/>
    <property type="match status" value="1"/>
</dbReference>
<dbReference type="SMART" id="SM00342">
    <property type="entry name" value="HTH_ARAC"/>
    <property type="match status" value="1"/>
</dbReference>
<dbReference type="Gene3D" id="1.10.10.60">
    <property type="entry name" value="Homeodomain-like"/>
    <property type="match status" value="1"/>
</dbReference>
<dbReference type="InterPro" id="IPR053142">
    <property type="entry name" value="PchR_regulatory_protein"/>
</dbReference>
<protein>
    <submittedName>
        <fullName evidence="4">AraC-like DNA-binding protein</fullName>
    </submittedName>
</protein>
<reference evidence="4 5" key="1">
    <citation type="submission" date="2020-08" db="EMBL/GenBank/DDBJ databases">
        <title>Genomic Encyclopedia of Type Strains, Phase IV (KMG-IV): sequencing the most valuable type-strain genomes for metagenomic binning, comparative biology and taxonomic classification.</title>
        <authorList>
            <person name="Goeker M."/>
        </authorList>
    </citation>
    <scope>NUCLEOTIDE SEQUENCE [LARGE SCALE GENOMIC DNA]</scope>
    <source>
        <strain evidence="4 5">DSM 7051</strain>
    </source>
</reference>
<dbReference type="SUPFAM" id="SSF46689">
    <property type="entry name" value="Homeodomain-like"/>
    <property type="match status" value="2"/>
</dbReference>
<evidence type="ECO:0000259" key="3">
    <source>
        <dbReference type="PROSITE" id="PS01124"/>
    </source>
</evidence>
<dbReference type="InterPro" id="IPR018060">
    <property type="entry name" value="HTH_AraC"/>
</dbReference>
<accession>A0A7X0KNK3</accession>
<dbReference type="AlphaFoldDB" id="A0A7X0KNK3"/>
<sequence length="359" mass="40426">MYSVANSRRPVAKLRRADVYHRQFDYRDLFSQTFAVDTVRNRCGNEVALVSDRHGHSVWSRYSDCNGLLEYTCFDDDVLIVIGDRPKGLTGPSTQLTTDGDWLHMQFRMAGAGTENPLGQATMHVPSGSCAIFRNPSGIQTMRDFAPEPWKVVCLYMRPRSVNSFFGISSSNLSRDFRWMSESGDVGFCSHLMPIDTSSRAIIQDMMNTSLDRSFRRLYMKSKALELFCINASRVAESKQHSSGRSRGWSPTSNVVRAAIDIMKVEIGAPLTLGLLARRVGTNRTRLAQLFKEGTGVTVQAYWRRLRLEYARALLSAEHIPVTEAAARVGYSSISSLTRAFYKEFGYLPKEARRTDAAR</sequence>
<dbReference type="PANTHER" id="PTHR47893:SF1">
    <property type="entry name" value="REGULATORY PROTEIN PCHR"/>
    <property type="match status" value="1"/>
</dbReference>
<keyword evidence="1" id="KW-0805">Transcription regulation</keyword>
<keyword evidence="5" id="KW-1185">Reference proteome</keyword>
<dbReference type="Proteomes" id="UP000536262">
    <property type="component" value="Unassembled WGS sequence"/>
</dbReference>
<dbReference type="GO" id="GO:0003700">
    <property type="term" value="F:DNA-binding transcription factor activity"/>
    <property type="evidence" value="ECO:0007669"/>
    <property type="project" value="InterPro"/>
</dbReference>
<proteinExistence type="predicted"/>